<comment type="caution">
    <text evidence="4">The sequence shown here is derived from an EMBL/GenBank/DDBJ whole genome shotgun (WGS) entry which is preliminary data.</text>
</comment>
<dbReference type="InterPro" id="IPR019489">
    <property type="entry name" value="Clp_ATPase_C"/>
</dbReference>
<organism evidence="4 5">
    <name type="scientific">Burkholderia arboris</name>
    <dbReference type="NCBI Taxonomy" id="488730"/>
    <lineage>
        <taxon>Bacteria</taxon>
        <taxon>Pseudomonadati</taxon>
        <taxon>Pseudomonadota</taxon>
        <taxon>Betaproteobacteria</taxon>
        <taxon>Burkholderiales</taxon>
        <taxon>Burkholderiaceae</taxon>
        <taxon>Burkholderia</taxon>
        <taxon>Burkholderia cepacia complex</taxon>
    </lineage>
</organism>
<evidence type="ECO:0000313" key="5">
    <source>
        <dbReference type="Proteomes" id="UP000494172"/>
    </source>
</evidence>
<evidence type="ECO:0000256" key="2">
    <source>
        <dbReference type="ARBA" id="ARBA00022840"/>
    </source>
</evidence>
<dbReference type="EMBL" id="CABVPX010000002">
    <property type="protein sequence ID" value="VWB21756.1"/>
    <property type="molecule type" value="Genomic_DNA"/>
</dbReference>
<sequence>MIAVDLPALFERLNVLCRHALEEAGSLCIGQRGAEVTVPHLLFKLLDQPQCDVRIVLRVAGIEVDSRLQRLQQQFAQRYNASLEVADSARDELRSRCIRHANGARMLDASIDDELLPPLSLAVLRQQAKGAPFQRADLRWQDGAFVAMLHLH</sequence>
<keyword evidence="4" id="KW-0645">Protease</keyword>
<dbReference type="SMART" id="SM01086">
    <property type="entry name" value="ClpB_D2-small"/>
    <property type="match status" value="1"/>
</dbReference>
<dbReference type="InterPro" id="IPR036628">
    <property type="entry name" value="Clp_N_dom_sf"/>
</dbReference>
<dbReference type="Pfam" id="PF10431">
    <property type="entry name" value="ClpB_D2-small"/>
    <property type="match status" value="1"/>
</dbReference>
<evidence type="ECO:0000259" key="3">
    <source>
        <dbReference type="SMART" id="SM01086"/>
    </source>
</evidence>
<dbReference type="GO" id="GO:0006508">
    <property type="term" value="P:proteolysis"/>
    <property type="evidence" value="ECO:0007669"/>
    <property type="project" value="UniProtKB-KW"/>
</dbReference>
<keyword evidence="2 4" id="KW-0067">ATP-binding</keyword>
<dbReference type="GO" id="GO:0005524">
    <property type="term" value="F:ATP binding"/>
    <property type="evidence" value="ECO:0007669"/>
    <property type="project" value="UniProtKB-KW"/>
</dbReference>
<name>A0A9Q9SDY1_9BURK</name>
<gene>
    <name evidence="4" type="ORF">BAR24066_00865</name>
</gene>
<reference evidence="4 5" key="1">
    <citation type="submission" date="2019-09" db="EMBL/GenBank/DDBJ databases">
        <authorList>
            <person name="Depoorter E."/>
        </authorList>
    </citation>
    <scope>NUCLEOTIDE SEQUENCE [LARGE SCALE GENOMIC DNA]</scope>
    <source>
        <strain evidence="4">LMG 24066</strain>
    </source>
</reference>
<evidence type="ECO:0000256" key="1">
    <source>
        <dbReference type="ARBA" id="ARBA00022741"/>
    </source>
</evidence>
<dbReference type="Gene3D" id="1.10.1780.10">
    <property type="entry name" value="Clp, N-terminal domain"/>
    <property type="match status" value="1"/>
</dbReference>
<dbReference type="Proteomes" id="UP000494172">
    <property type="component" value="Unassembled WGS sequence"/>
</dbReference>
<keyword evidence="4" id="KW-0378">Hydrolase</keyword>
<dbReference type="RefSeq" id="WP_174991573.1">
    <property type="nucleotide sequence ID" value="NZ_CABVPX010000002.1"/>
</dbReference>
<evidence type="ECO:0000313" key="4">
    <source>
        <dbReference type="EMBL" id="VWB21756.1"/>
    </source>
</evidence>
<protein>
    <submittedName>
        <fullName evidence="4">ATP-dependent Clp protease, ATP-binding subunit ClpB</fullName>
    </submittedName>
</protein>
<dbReference type="GO" id="GO:0008233">
    <property type="term" value="F:peptidase activity"/>
    <property type="evidence" value="ECO:0007669"/>
    <property type="project" value="UniProtKB-KW"/>
</dbReference>
<keyword evidence="1" id="KW-0547">Nucleotide-binding</keyword>
<dbReference type="SUPFAM" id="SSF81923">
    <property type="entry name" value="Double Clp-N motif"/>
    <property type="match status" value="1"/>
</dbReference>
<proteinExistence type="predicted"/>
<dbReference type="AlphaFoldDB" id="A0A9Q9SDY1"/>
<accession>A0A9Q9SDY1</accession>
<feature type="domain" description="Clp ATPase C-terminal" evidence="3">
    <location>
        <begin position="57"/>
        <end position="147"/>
    </location>
</feature>